<accession>A0ABQ1KI44</accession>
<dbReference type="InterPro" id="IPR000160">
    <property type="entry name" value="GGDEF_dom"/>
</dbReference>
<dbReference type="RefSeq" id="WP_229417825.1">
    <property type="nucleotide sequence ID" value="NZ_BMKG01000008.1"/>
</dbReference>
<proteinExistence type="predicted"/>
<dbReference type="PANTHER" id="PTHR44757">
    <property type="entry name" value="DIGUANYLATE CYCLASE DGCP"/>
    <property type="match status" value="1"/>
</dbReference>
<comment type="caution">
    <text evidence="5">The sequence shown here is derived from an EMBL/GenBank/DDBJ whole genome shotgun (WGS) entry which is preliminary data.</text>
</comment>
<keyword evidence="6" id="KW-1185">Reference proteome</keyword>
<dbReference type="InterPro" id="IPR035919">
    <property type="entry name" value="EAL_sf"/>
</dbReference>
<dbReference type="SUPFAM" id="SSF55785">
    <property type="entry name" value="PYP-like sensor domain (PAS domain)"/>
    <property type="match status" value="2"/>
</dbReference>
<dbReference type="SMART" id="SM00052">
    <property type="entry name" value="EAL"/>
    <property type="match status" value="1"/>
</dbReference>
<dbReference type="NCBIfam" id="TIGR00254">
    <property type="entry name" value="GGDEF"/>
    <property type="match status" value="1"/>
</dbReference>
<dbReference type="SMART" id="SM00091">
    <property type="entry name" value="PAS"/>
    <property type="match status" value="2"/>
</dbReference>
<organism evidence="5 6">
    <name type="scientific">Pseudoduganella buxea</name>
    <dbReference type="NCBI Taxonomy" id="1949069"/>
    <lineage>
        <taxon>Bacteria</taxon>
        <taxon>Pseudomonadati</taxon>
        <taxon>Pseudomonadota</taxon>
        <taxon>Betaproteobacteria</taxon>
        <taxon>Burkholderiales</taxon>
        <taxon>Oxalobacteraceae</taxon>
        <taxon>Telluria group</taxon>
        <taxon>Pseudoduganella</taxon>
    </lineage>
</organism>
<dbReference type="CDD" id="cd01948">
    <property type="entry name" value="EAL"/>
    <property type="match status" value="1"/>
</dbReference>
<dbReference type="Pfam" id="PF00990">
    <property type="entry name" value="GGDEF"/>
    <property type="match status" value="1"/>
</dbReference>
<dbReference type="InterPro" id="IPR001610">
    <property type="entry name" value="PAC"/>
</dbReference>
<feature type="domain" description="EAL" evidence="3">
    <location>
        <begin position="558"/>
        <end position="811"/>
    </location>
</feature>
<reference evidence="6" key="1">
    <citation type="journal article" date="2019" name="Int. J. Syst. Evol. Microbiol.">
        <title>The Global Catalogue of Microorganisms (GCM) 10K type strain sequencing project: providing services to taxonomists for standard genome sequencing and annotation.</title>
        <authorList>
            <consortium name="The Broad Institute Genomics Platform"/>
            <consortium name="The Broad Institute Genome Sequencing Center for Infectious Disease"/>
            <person name="Wu L."/>
            <person name="Ma J."/>
        </authorList>
    </citation>
    <scope>NUCLEOTIDE SEQUENCE [LARGE SCALE GENOMIC DNA]</scope>
    <source>
        <strain evidence="6">CGMCC 1.15931</strain>
    </source>
</reference>
<dbReference type="Gene3D" id="3.20.20.450">
    <property type="entry name" value="EAL domain"/>
    <property type="match status" value="1"/>
</dbReference>
<dbReference type="PROSITE" id="PS50113">
    <property type="entry name" value="PAC"/>
    <property type="match status" value="1"/>
</dbReference>
<dbReference type="InterPro" id="IPR000014">
    <property type="entry name" value="PAS"/>
</dbReference>
<name>A0ABQ1KI44_9BURK</name>
<dbReference type="PROSITE" id="PS50883">
    <property type="entry name" value="EAL"/>
    <property type="match status" value="1"/>
</dbReference>
<dbReference type="CDD" id="cd01949">
    <property type="entry name" value="GGDEF"/>
    <property type="match status" value="1"/>
</dbReference>
<dbReference type="InterPro" id="IPR035965">
    <property type="entry name" value="PAS-like_dom_sf"/>
</dbReference>
<feature type="domain" description="PAS" evidence="1">
    <location>
        <begin position="251"/>
        <end position="323"/>
    </location>
</feature>
<dbReference type="InterPro" id="IPR052155">
    <property type="entry name" value="Biofilm_reg_signaling"/>
</dbReference>
<dbReference type="InterPro" id="IPR013656">
    <property type="entry name" value="PAS_4"/>
</dbReference>
<dbReference type="Gene3D" id="3.30.450.20">
    <property type="entry name" value="PAS domain"/>
    <property type="match status" value="2"/>
</dbReference>
<dbReference type="SMART" id="SM00267">
    <property type="entry name" value="GGDEF"/>
    <property type="match status" value="1"/>
</dbReference>
<sequence>MIDLDGDTAVPADGGSGEAPALVVLDAQCHVTGMSAAFRMRLDAVADQVASQVAATLCPPPAPTPEEAHAQARAGLAAALEGSAGQSLQVVPVHAAEGELTGYVGVLERSSAGTARFQELLDHLPAGVVVHAADATILTANRAAERLLGRTLTDLRGMTATVPEWRLLQPDGRPMPDAMYPVHQVRRSRAEVAGFIVGLRRYGPANGDEGVSWMICNAYPVFDGAGDLQEVVVCFTDCTDLKDAERRLSKSEERLRLVLRGSRDAVWDFDLRSGEAYYSDRWWEMLGFAPDEVSADQQTWRRFLHPDDRMALDVFMRDLLGGGRDSFSIELRLAHRDGHYVPILSRGFVLHDEAGRPVRVSGTNTDLTERKESERRIYHLAYYDHLTGLPNRRYLLEQLNKVASRGSRQARVGAMLFIDLDNFKQLNDTMGHEAGDLLLQQVAERLRHSVRDSDQLARLGGDEFVIALENLGPSDQEAAVEAEKVAHKMLTVLERPHRIAQRTITVTPSIGISLFGGTDASIDEVLKQADIAMYHAKAAGRNTLRFFDPAMQAAIDARSAMETDLRQGLQWHHFPLYCQPQFSADGKLVGGEMLLRWQHPRRGLVGPGEFIDLAESTGLIVAIGHQALRDACQCLARWSALPVLSDISLAVNVSVQQLVQPDFATGVLAILEETGAPPERLSLELTESILAENGQDVIDKMLELRRHGVLFSLDDFGTGYSSLSYLKRFPFCALKVDRAFVNDAREGSNAGAIAELIVALGKTLGLKVIAEGVENEQQFGFLREHQCDAFQGFLFAPALPLDEFERRYCPA</sequence>
<evidence type="ECO:0000259" key="3">
    <source>
        <dbReference type="PROSITE" id="PS50883"/>
    </source>
</evidence>
<dbReference type="InterPro" id="IPR000700">
    <property type="entry name" value="PAS-assoc_C"/>
</dbReference>
<dbReference type="Pfam" id="PF08447">
    <property type="entry name" value="PAS_3"/>
    <property type="match status" value="1"/>
</dbReference>
<feature type="domain" description="PAS" evidence="1">
    <location>
        <begin position="113"/>
        <end position="171"/>
    </location>
</feature>
<dbReference type="SUPFAM" id="SSF55073">
    <property type="entry name" value="Nucleotide cyclase"/>
    <property type="match status" value="1"/>
</dbReference>
<feature type="domain" description="GGDEF" evidence="4">
    <location>
        <begin position="411"/>
        <end position="549"/>
    </location>
</feature>
<dbReference type="SUPFAM" id="SSF141868">
    <property type="entry name" value="EAL domain-like"/>
    <property type="match status" value="1"/>
</dbReference>
<dbReference type="InterPro" id="IPR001633">
    <property type="entry name" value="EAL_dom"/>
</dbReference>
<dbReference type="NCBIfam" id="TIGR00229">
    <property type="entry name" value="sensory_box"/>
    <property type="match status" value="2"/>
</dbReference>
<evidence type="ECO:0000259" key="4">
    <source>
        <dbReference type="PROSITE" id="PS50887"/>
    </source>
</evidence>
<dbReference type="EMBL" id="BMKG01000008">
    <property type="protein sequence ID" value="GGB99850.1"/>
    <property type="molecule type" value="Genomic_DNA"/>
</dbReference>
<evidence type="ECO:0000259" key="2">
    <source>
        <dbReference type="PROSITE" id="PS50113"/>
    </source>
</evidence>
<dbReference type="CDD" id="cd00130">
    <property type="entry name" value="PAS"/>
    <property type="match status" value="2"/>
</dbReference>
<evidence type="ECO:0000259" key="1">
    <source>
        <dbReference type="PROSITE" id="PS50112"/>
    </source>
</evidence>
<dbReference type="Gene3D" id="3.30.70.270">
    <property type="match status" value="1"/>
</dbReference>
<evidence type="ECO:0000313" key="6">
    <source>
        <dbReference type="Proteomes" id="UP000622638"/>
    </source>
</evidence>
<feature type="domain" description="PAC" evidence="2">
    <location>
        <begin position="327"/>
        <end position="379"/>
    </location>
</feature>
<dbReference type="SMART" id="SM00086">
    <property type="entry name" value="PAC"/>
    <property type="match status" value="1"/>
</dbReference>
<evidence type="ECO:0008006" key="7">
    <source>
        <dbReference type="Google" id="ProtNLM"/>
    </source>
</evidence>
<dbReference type="InterPro" id="IPR013655">
    <property type="entry name" value="PAS_fold_3"/>
</dbReference>
<dbReference type="InterPro" id="IPR043128">
    <property type="entry name" value="Rev_trsase/Diguanyl_cyclase"/>
</dbReference>
<protein>
    <recommendedName>
        <fullName evidence="7">EAL domain-containing protein</fullName>
    </recommendedName>
</protein>
<dbReference type="InterPro" id="IPR029787">
    <property type="entry name" value="Nucleotide_cyclase"/>
</dbReference>
<dbReference type="PROSITE" id="PS50887">
    <property type="entry name" value="GGDEF"/>
    <property type="match status" value="1"/>
</dbReference>
<gene>
    <name evidence="5" type="ORF">GCM10011572_22250</name>
</gene>
<dbReference type="PROSITE" id="PS50112">
    <property type="entry name" value="PAS"/>
    <property type="match status" value="2"/>
</dbReference>
<dbReference type="Pfam" id="PF08448">
    <property type="entry name" value="PAS_4"/>
    <property type="match status" value="1"/>
</dbReference>
<dbReference type="Proteomes" id="UP000622638">
    <property type="component" value="Unassembled WGS sequence"/>
</dbReference>
<dbReference type="PANTHER" id="PTHR44757:SF2">
    <property type="entry name" value="BIOFILM ARCHITECTURE MAINTENANCE PROTEIN MBAA"/>
    <property type="match status" value="1"/>
</dbReference>
<evidence type="ECO:0000313" key="5">
    <source>
        <dbReference type="EMBL" id="GGB99850.1"/>
    </source>
</evidence>
<dbReference type="Pfam" id="PF00563">
    <property type="entry name" value="EAL"/>
    <property type="match status" value="1"/>
</dbReference>